<feature type="compositionally biased region" description="Low complexity" evidence="1">
    <location>
        <begin position="380"/>
        <end position="389"/>
    </location>
</feature>
<dbReference type="Proteomes" id="UP000323876">
    <property type="component" value="Unassembled WGS sequence"/>
</dbReference>
<organism evidence="2 3">
    <name type="scientific">Nocardia colli</name>
    <dbReference type="NCBI Taxonomy" id="2545717"/>
    <lineage>
        <taxon>Bacteria</taxon>
        <taxon>Bacillati</taxon>
        <taxon>Actinomycetota</taxon>
        <taxon>Actinomycetes</taxon>
        <taxon>Mycobacteriales</taxon>
        <taxon>Nocardiaceae</taxon>
        <taxon>Nocardia</taxon>
    </lineage>
</organism>
<keyword evidence="3" id="KW-1185">Reference proteome</keyword>
<evidence type="ECO:0008006" key="4">
    <source>
        <dbReference type="Google" id="ProtNLM"/>
    </source>
</evidence>
<feature type="compositionally biased region" description="Low complexity" evidence="1">
    <location>
        <begin position="400"/>
        <end position="427"/>
    </location>
</feature>
<evidence type="ECO:0000256" key="1">
    <source>
        <dbReference type="SAM" id="MobiDB-lite"/>
    </source>
</evidence>
<feature type="compositionally biased region" description="Pro residues" evidence="1">
    <location>
        <begin position="390"/>
        <end position="399"/>
    </location>
</feature>
<protein>
    <recommendedName>
        <fullName evidence="4">DUF4226 domain-containing protein</fullName>
    </recommendedName>
</protein>
<comment type="caution">
    <text evidence="2">The sequence shown here is derived from an EMBL/GenBank/DDBJ whole genome shotgun (WGS) entry which is preliminary data.</text>
</comment>
<accession>A0A5N0E0R6</accession>
<proteinExistence type="predicted"/>
<dbReference type="EMBL" id="VXLC01000031">
    <property type="protein sequence ID" value="KAA8881899.1"/>
    <property type="molecule type" value="Genomic_DNA"/>
</dbReference>
<dbReference type="AlphaFoldDB" id="A0A5N0E0R6"/>
<feature type="region of interest" description="Disordered" evidence="1">
    <location>
        <begin position="340"/>
        <end position="447"/>
    </location>
</feature>
<sequence length="566" mass="57959">MTDSYNRQLRTYGAVPVIDILPGETPPGMAKVTMPDPARLPDGLTLSPAVQARYNPPLATMFFDSWKCFGSDKSHMQLPTAWIPRDVQNVSTAAAVKANIGNYEQWVESVNKTYARLLKQQREVMAVVVEAAETTAAGQQEIGALVNTLAKLAKVNPADVSGESELAKLVGTGTLVTDHLQPGPDGAISEDSYVMSLIDTMVANTEAVMNEYAERLRQKAALVSANPGAAQTPPTHTSPATDEPAGQLSAQPVDPQVTRVAQSTATADDLSTAPAAWNWDAPEANSTRSAAQPTRTPAPSRNVRAGLSTDAANPSLASPGLGASPASMGPMLDALSGLGGLNGVPRGTDEGRIGPRRYPAIRPPLVPPIVRPPAPPNAPAAPVSPSTAAAPPPVSPPGNAPVTPGTAAHSAATPTGAGATPAGRPVGENGKMPFPIPPPDGPTQDVPPAVAHALTIAFANKAATDAKTAYTAAGARWSDKDRIDPNQLATGDVATWQSAAAIVVVVGNGALQVVVDGELRTITDDMNGVQGPFGEFGGFIRPPNVGIGAPDTGVPTAADSPVAVSV</sequence>
<feature type="compositionally biased region" description="Polar residues" evidence="1">
    <location>
        <begin position="284"/>
        <end position="299"/>
    </location>
</feature>
<gene>
    <name evidence="2" type="ORF">F3087_40240</name>
</gene>
<evidence type="ECO:0000313" key="3">
    <source>
        <dbReference type="Proteomes" id="UP000323876"/>
    </source>
</evidence>
<feature type="compositionally biased region" description="Pro residues" evidence="1">
    <location>
        <begin position="361"/>
        <end position="379"/>
    </location>
</feature>
<evidence type="ECO:0000313" key="2">
    <source>
        <dbReference type="EMBL" id="KAA8881899.1"/>
    </source>
</evidence>
<name>A0A5N0E0R6_9NOCA</name>
<feature type="region of interest" description="Disordered" evidence="1">
    <location>
        <begin position="224"/>
        <end position="325"/>
    </location>
</feature>
<reference evidence="2 3" key="1">
    <citation type="submission" date="2019-09" db="EMBL/GenBank/DDBJ databases">
        <authorList>
            <person name="Wang X."/>
        </authorList>
    </citation>
    <scope>NUCLEOTIDE SEQUENCE [LARGE SCALE GENOMIC DNA]</scope>
    <source>
        <strain evidence="2 3">CICC 11023</strain>
    </source>
</reference>